<protein>
    <submittedName>
        <fullName evidence="1">Uncharacterized protein</fullName>
    </submittedName>
</protein>
<keyword evidence="2" id="KW-1185">Reference proteome</keyword>
<dbReference type="EMBL" id="JABEYC010001058">
    <property type="protein sequence ID" value="KAF4969910.1"/>
    <property type="molecule type" value="Genomic_DNA"/>
</dbReference>
<dbReference type="Proteomes" id="UP000635477">
    <property type="component" value="Unassembled WGS sequence"/>
</dbReference>
<evidence type="ECO:0000313" key="1">
    <source>
        <dbReference type="EMBL" id="KAF4969910.1"/>
    </source>
</evidence>
<accession>A0A8H4U5G7</accession>
<name>A0A8H4U5G7_9HYPO</name>
<dbReference type="OrthoDB" id="10003767at2759"/>
<sequence>MSENCKEFSGYQWTYFLSLKEGPIRSRAELFLASVNWPTLQEYAASKRNGINCSLLPDIGLGYNHMVRIIEFMDGGRWVARLKLPPLAKSDSSEHALETTGICEFNTISLLRQKTSIPIPEIHAFEARFDCSVKAPFMLMDCLEGNVGMDLVPPAIDIPWDYNKDGSPKSAELAQKSTNQRDYVAAVKEEENRSGGNDHCLLEVLEDSRRQQLATAMRLFQNGKAGWYSKVIDQLVAEK</sequence>
<reference evidence="1" key="1">
    <citation type="journal article" date="2020" name="BMC Genomics">
        <title>Correction to: Identification and distribution of gene clusters required for synthesis of sphingolipid metabolism inhibitors in diverse species of the filamentous fungus Fusarium.</title>
        <authorList>
            <person name="Kim H.S."/>
            <person name="Lohmar J.M."/>
            <person name="Busman M."/>
            <person name="Brown D.W."/>
            <person name="Naumann T.A."/>
            <person name="Divon H.H."/>
            <person name="Lysoe E."/>
            <person name="Uhlig S."/>
            <person name="Proctor R.H."/>
        </authorList>
    </citation>
    <scope>NUCLEOTIDE SEQUENCE</scope>
    <source>
        <strain evidence="1">NRRL 22465</strain>
    </source>
</reference>
<organism evidence="1 2">
    <name type="scientific">Fusarium zealandicum</name>
    <dbReference type="NCBI Taxonomy" id="1053134"/>
    <lineage>
        <taxon>Eukaryota</taxon>
        <taxon>Fungi</taxon>
        <taxon>Dikarya</taxon>
        <taxon>Ascomycota</taxon>
        <taxon>Pezizomycotina</taxon>
        <taxon>Sordariomycetes</taxon>
        <taxon>Hypocreomycetidae</taxon>
        <taxon>Hypocreales</taxon>
        <taxon>Nectriaceae</taxon>
        <taxon>Fusarium</taxon>
        <taxon>Fusarium staphyleae species complex</taxon>
    </lineage>
</organism>
<reference evidence="1" key="2">
    <citation type="submission" date="2020-05" db="EMBL/GenBank/DDBJ databases">
        <authorList>
            <person name="Kim H.-S."/>
            <person name="Proctor R.H."/>
            <person name="Brown D.W."/>
        </authorList>
    </citation>
    <scope>NUCLEOTIDE SEQUENCE</scope>
    <source>
        <strain evidence="1">NRRL 22465</strain>
    </source>
</reference>
<comment type="caution">
    <text evidence="1">The sequence shown here is derived from an EMBL/GenBank/DDBJ whole genome shotgun (WGS) entry which is preliminary data.</text>
</comment>
<dbReference type="AlphaFoldDB" id="A0A8H4U5G7"/>
<evidence type="ECO:0000313" key="2">
    <source>
        <dbReference type="Proteomes" id="UP000635477"/>
    </source>
</evidence>
<gene>
    <name evidence="1" type="ORF">FZEAL_10144</name>
</gene>
<proteinExistence type="predicted"/>